<dbReference type="Pfam" id="PF00300">
    <property type="entry name" value="His_Phos_1"/>
    <property type="match status" value="1"/>
</dbReference>
<protein>
    <submittedName>
        <fullName evidence="2">Histidine phosphatase family protein</fullName>
    </submittedName>
</protein>
<dbReference type="InterPro" id="IPR029033">
    <property type="entry name" value="His_PPase_superfam"/>
</dbReference>
<name>A0ABS7PI69_9SPHN</name>
<keyword evidence="3" id="KW-1185">Reference proteome</keyword>
<evidence type="ECO:0000256" key="1">
    <source>
        <dbReference type="SAM" id="SignalP"/>
    </source>
</evidence>
<keyword evidence="1" id="KW-0732">Signal</keyword>
<dbReference type="InterPro" id="IPR013078">
    <property type="entry name" value="His_Pase_superF_clade-1"/>
</dbReference>
<feature type="signal peptide" evidence="1">
    <location>
        <begin position="1"/>
        <end position="21"/>
    </location>
</feature>
<dbReference type="SMART" id="SM00855">
    <property type="entry name" value="PGAM"/>
    <property type="match status" value="1"/>
</dbReference>
<accession>A0ABS7PI69</accession>
<feature type="chain" id="PRO_5046859262" evidence="1">
    <location>
        <begin position="22"/>
        <end position="166"/>
    </location>
</feature>
<dbReference type="SUPFAM" id="SSF53254">
    <property type="entry name" value="Phosphoglycerate mutase-like"/>
    <property type="match status" value="1"/>
</dbReference>
<dbReference type="EMBL" id="JAINVV010000001">
    <property type="protein sequence ID" value="MBY8820990.1"/>
    <property type="molecule type" value="Genomic_DNA"/>
</dbReference>
<dbReference type="RefSeq" id="WP_222988084.1">
    <property type="nucleotide sequence ID" value="NZ_JAINVV010000001.1"/>
</dbReference>
<gene>
    <name evidence="2" type="ORF">K7G82_01725</name>
</gene>
<dbReference type="Gene3D" id="3.40.50.1240">
    <property type="entry name" value="Phosphoglycerate mutase-like"/>
    <property type="match status" value="1"/>
</dbReference>
<organism evidence="2 3">
    <name type="scientific">Sphingomonas colocasiae</name>
    <dbReference type="NCBI Taxonomy" id="1848973"/>
    <lineage>
        <taxon>Bacteria</taxon>
        <taxon>Pseudomonadati</taxon>
        <taxon>Pseudomonadota</taxon>
        <taxon>Alphaproteobacteria</taxon>
        <taxon>Sphingomonadales</taxon>
        <taxon>Sphingomonadaceae</taxon>
        <taxon>Sphingomonas</taxon>
    </lineage>
</organism>
<proteinExistence type="predicted"/>
<sequence length="166" mass="18167">MRRRTASLLLLAALAVLPAGAAAQSADDVYIMRHLEQQSGAGAGEDPGLSPAGKRQADRLATWFRDRPRAVFASTTRRAMETAGPLARRLGVPLETYDAADPDRLLDRVRRTRGVVLIVGHSNTVPDLIRRMGAIGPREIPHTRYGQIWRVPRRGGVAMESVLPFP</sequence>
<evidence type="ECO:0000313" key="2">
    <source>
        <dbReference type="EMBL" id="MBY8820990.1"/>
    </source>
</evidence>
<evidence type="ECO:0000313" key="3">
    <source>
        <dbReference type="Proteomes" id="UP000706039"/>
    </source>
</evidence>
<comment type="caution">
    <text evidence="2">The sequence shown here is derived from an EMBL/GenBank/DDBJ whole genome shotgun (WGS) entry which is preliminary data.</text>
</comment>
<dbReference type="CDD" id="cd07067">
    <property type="entry name" value="HP_PGM_like"/>
    <property type="match status" value="1"/>
</dbReference>
<dbReference type="Proteomes" id="UP000706039">
    <property type="component" value="Unassembled WGS sequence"/>
</dbReference>
<reference evidence="2 3" key="1">
    <citation type="submission" date="2021-08" db="EMBL/GenBank/DDBJ databases">
        <authorList>
            <person name="Tuo L."/>
        </authorList>
    </citation>
    <scope>NUCLEOTIDE SEQUENCE [LARGE SCALE GENOMIC DNA]</scope>
    <source>
        <strain evidence="2 3">JCM 31229</strain>
    </source>
</reference>